<dbReference type="GO" id="GO:0090162">
    <property type="term" value="P:establishment of epithelial cell polarity"/>
    <property type="evidence" value="ECO:0007669"/>
    <property type="project" value="InterPro"/>
</dbReference>
<feature type="compositionally biased region" description="Polar residues" evidence="2">
    <location>
        <begin position="647"/>
        <end position="656"/>
    </location>
</feature>
<feature type="compositionally biased region" description="Low complexity" evidence="2">
    <location>
        <begin position="509"/>
        <end position="524"/>
    </location>
</feature>
<name>A0AAV2HDU3_LYMST</name>
<dbReference type="GO" id="GO:0005814">
    <property type="term" value="C:centriole"/>
    <property type="evidence" value="ECO:0007669"/>
    <property type="project" value="TreeGrafter"/>
</dbReference>
<dbReference type="InterPro" id="IPR033561">
    <property type="entry name" value="FBF1"/>
</dbReference>
<evidence type="ECO:0000256" key="1">
    <source>
        <dbReference type="SAM" id="Coils"/>
    </source>
</evidence>
<proteinExistence type="predicted"/>
<keyword evidence="5" id="KW-1185">Reference proteome</keyword>
<evidence type="ECO:0000313" key="4">
    <source>
        <dbReference type="EMBL" id="CAL1530619.1"/>
    </source>
</evidence>
<feature type="coiled-coil region" evidence="1">
    <location>
        <begin position="693"/>
        <end position="773"/>
    </location>
</feature>
<gene>
    <name evidence="4" type="ORF">GSLYS_00004744001</name>
</gene>
<accession>A0AAV2HDU3</accession>
<dbReference type="EMBL" id="CAXITT010000072">
    <property type="protein sequence ID" value="CAL1530619.1"/>
    <property type="molecule type" value="Genomic_DNA"/>
</dbReference>
<feature type="compositionally biased region" description="Polar residues" evidence="2">
    <location>
        <begin position="62"/>
        <end position="75"/>
    </location>
</feature>
<feature type="compositionally biased region" description="Basic and acidic residues" evidence="2">
    <location>
        <begin position="217"/>
        <end position="228"/>
    </location>
</feature>
<organism evidence="4 5">
    <name type="scientific">Lymnaea stagnalis</name>
    <name type="common">Great pond snail</name>
    <name type="synonym">Helix stagnalis</name>
    <dbReference type="NCBI Taxonomy" id="6523"/>
    <lineage>
        <taxon>Eukaryota</taxon>
        <taxon>Metazoa</taxon>
        <taxon>Spiralia</taxon>
        <taxon>Lophotrochozoa</taxon>
        <taxon>Mollusca</taxon>
        <taxon>Gastropoda</taxon>
        <taxon>Heterobranchia</taxon>
        <taxon>Euthyneura</taxon>
        <taxon>Panpulmonata</taxon>
        <taxon>Hygrophila</taxon>
        <taxon>Lymnaeoidea</taxon>
        <taxon>Lymnaeidae</taxon>
        <taxon>Lymnaea</taxon>
    </lineage>
</organism>
<keyword evidence="1" id="KW-0175">Coiled coil</keyword>
<feature type="region of interest" description="Disordered" evidence="2">
    <location>
        <begin position="647"/>
        <end position="667"/>
    </location>
</feature>
<feature type="coiled-coil region" evidence="1">
    <location>
        <begin position="1116"/>
        <end position="1255"/>
    </location>
</feature>
<sequence length="1358" mass="151515">MTAESDAVSDISEADVDKVAHSLGGLDDLDADLFGDALSKKTAPGRPGAKPTTPRRMPPKSKGSSSPTRVQSPTGTDPPLSPPGSGRASLKRKPVKPPSPAATQPNPTSLPQTQPEHKPGTAPGKMSDLSLASESLVPGQKTVQRPETAPKIKKKYDFGDFDPDDPLAGVLSDDANDFSESDRPKSATRKPVNSTQTVAKAADSLVKPVEKAPLLESPRRRNLMDRPPTRSGNGAGDNGGTDVGGDDKHDYANSGAGKNASKTQPGIFSDSDNDLLDGLGLEGKGTAFIQKHKAGGGEELRPARSVFDSLLGKGPGAASTLLEPKEKKPFVLDSKYNGSLAGGNETKEEEDDFFFGNYQPSAASGSRPNSRRSVRFQDDDDIFGIDSRPSPRTKSPGSRAKPPPDMEWLELAANTPPATTATSMPSSPPVTATTTTSASTMNSVVTKPPTPAAASKLDSPRKSAAKEGAGAPPKIPVANTTQSPKAWLGLQDSESDDELFKPKKSSVRSASLPQSPALSAQASPRIFPKKPNKRDSSSPKPSPAVSVSKDDTEDDDWLTRARQRRQQMLAKEEGKLAGEGGSSQMLSGQDKVDGDVVKVDMSSTVAAVVNMPASNKSEISNDVLSPVQGRAPTWNSPRTPLSITVSGGQLQASKSQVPHDPSISSDPRLKFSAATFMQEQSDTVPKRQQLYQHEAQQQQLQQQKQLEQQLQQLEQKQFQAAQLQQMQPLPSQLHQLQYTQLQEQKKAELLRQQQELQQMLRNTQNQFDSLARAQVVPSSLSIPSYAQITSNIDLPESLSEAHAKIRKLELEKSYSESLLESLKRRYEEEMSAIENSYKNRLQIVEDSNRKKEARLREENEELMQQHLNKVRQLEQEKSEASNVHYRKMEDFEREKAQDIEKLKEQHRLLMSTLKREQDEALERLARAKNQEINMVASANDTSKSLTAVVEQIQSNARDLGELQLKVDTWNRQGLDQREISLKSKDEQLRMLQERLTRQEEDNERERKRLEELIARMESQLREQSRTLDEERWKLKQDQTRVEAQQRALEDEKRLWLEQQTRERMTLDRSRESHLEEQRSSITLISEERRLLAGERAKFEIEQKTVREKLHQDTIRKSQAEAEYEVLMRTIAEEKSHQASRLRELQREEERIVSERSKLEREKAQLEVDQERLAKQARQIREQSEEIDRVTEAARRAQHEGEQAMDEAMQYNSQMERREGEVEKQLSGLKLMEEHITQEKLRLAREKKEVENLKKSSLCTNCRSPVNGFGSVPVVHQNGFYTPPIISTNGHPNGHLVLSSSTHHPSDNPLGQIAASIASDRAVRMLKIQAIKDKEFLEEENFYLESLRHTPYHSTTSKS</sequence>
<dbReference type="Proteomes" id="UP001497497">
    <property type="component" value="Unassembled WGS sequence"/>
</dbReference>
<feature type="compositionally biased region" description="Polar residues" evidence="2">
    <location>
        <begin position="101"/>
        <end position="114"/>
    </location>
</feature>
<dbReference type="InterPro" id="IPR049390">
    <property type="entry name" value="FBF1_C"/>
</dbReference>
<dbReference type="Pfam" id="PF21007">
    <property type="entry name" value="FBF1"/>
    <property type="match status" value="1"/>
</dbReference>
<feature type="domain" description="Fas-binding factor 1 C-terminal" evidence="3">
    <location>
        <begin position="808"/>
        <end position="1348"/>
    </location>
</feature>
<feature type="compositionally biased region" description="Polar residues" evidence="2">
    <location>
        <begin position="358"/>
        <end position="368"/>
    </location>
</feature>
<protein>
    <recommendedName>
        <fullName evidence="3">Fas-binding factor 1 C-terminal domain-containing protein</fullName>
    </recommendedName>
</protein>
<dbReference type="PANTHER" id="PTHR33689">
    <property type="entry name" value="FAS-BINDING FACTOR 1"/>
    <property type="match status" value="1"/>
</dbReference>
<feature type="coiled-coil region" evidence="1">
    <location>
        <begin position="974"/>
        <end position="1054"/>
    </location>
</feature>
<evidence type="ECO:0000313" key="5">
    <source>
        <dbReference type="Proteomes" id="UP001497497"/>
    </source>
</evidence>
<comment type="caution">
    <text evidence="4">The sequence shown here is derived from an EMBL/GenBank/DDBJ whole genome shotgun (WGS) entry which is preliminary data.</text>
</comment>
<dbReference type="GO" id="GO:0036064">
    <property type="term" value="C:ciliary basal body"/>
    <property type="evidence" value="ECO:0007669"/>
    <property type="project" value="TreeGrafter"/>
</dbReference>
<dbReference type="GO" id="GO:0060271">
    <property type="term" value="P:cilium assembly"/>
    <property type="evidence" value="ECO:0007669"/>
    <property type="project" value="InterPro"/>
</dbReference>
<evidence type="ECO:0000256" key="2">
    <source>
        <dbReference type="SAM" id="MobiDB-lite"/>
    </source>
</evidence>
<dbReference type="GO" id="GO:0097539">
    <property type="term" value="C:ciliary transition fiber"/>
    <property type="evidence" value="ECO:0007669"/>
    <property type="project" value="InterPro"/>
</dbReference>
<feature type="region of interest" description="Disordered" evidence="2">
    <location>
        <begin position="333"/>
        <end position="590"/>
    </location>
</feature>
<feature type="coiled-coil region" evidence="1">
    <location>
        <begin position="805"/>
        <end position="930"/>
    </location>
</feature>
<evidence type="ECO:0000259" key="3">
    <source>
        <dbReference type="Pfam" id="PF21007"/>
    </source>
</evidence>
<dbReference type="PANTHER" id="PTHR33689:SF1">
    <property type="entry name" value="FAS-BINDING FACTOR 1"/>
    <property type="match status" value="1"/>
</dbReference>
<feature type="compositionally biased region" description="Gly residues" evidence="2">
    <location>
        <begin position="233"/>
        <end position="243"/>
    </location>
</feature>
<feature type="compositionally biased region" description="Low complexity" evidence="2">
    <location>
        <begin position="412"/>
        <end position="446"/>
    </location>
</feature>
<reference evidence="4 5" key="1">
    <citation type="submission" date="2024-04" db="EMBL/GenBank/DDBJ databases">
        <authorList>
            <consortium name="Genoscope - CEA"/>
            <person name="William W."/>
        </authorList>
    </citation>
    <scope>NUCLEOTIDE SEQUENCE [LARGE SCALE GENOMIC DNA]</scope>
</reference>
<feature type="region of interest" description="Disordered" evidence="2">
    <location>
        <begin position="37"/>
        <end position="281"/>
    </location>
</feature>